<keyword evidence="5 8" id="KW-0812">Transmembrane</keyword>
<evidence type="ECO:0000256" key="2">
    <source>
        <dbReference type="ARBA" id="ARBA00007935"/>
    </source>
</evidence>
<evidence type="ECO:0000256" key="6">
    <source>
        <dbReference type="ARBA" id="ARBA00022989"/>
    </source>
</evidence>
<evidence type="ECO:0000256" key="5">
    <source>
        <dbReference type="ARBA" id="ARBA00022692"/>
    </source>
</evidence>
<feature type="transmembrane region" description="Helical" evidence="8">
    <location>
        <begin position="147"/>
        <end position="169"/>
    </location>
</feature>
<dbReference type="Pfam" id="PF01032">
    <property type="entry name" value="FecCD"/>
    <property type="match status" value="1"/>
</dbReference>
<dbReference type="GO" id="GO:0033214">
    <property type="term" value="P:siderophore-iron import into cell"/>
    <property type="evidence" value="ECO:0007669"/>
    <property type="project" value="TreeGrafter"/>
</dbReference>
<keyword evidence="4" id="KW-1003">Cell membrane</keyword>
<feature type="transmembrane region" description="Helical" evidence="8">
    <location>
        <begin position="59"/>
        <end position="80"/>
    </location>
</feature>
<name>A0A926IIE2_9BACT</name>
<dbReference type="PANTHER" id="PTHR30472">
    <property type="entry name" value="FERRIC ENTEROBACTIN TRANSPORT SYSTEM PERMEASE PROTEIN"/>
    <property type="match status" value="1"/>
</dbReference>
<comment type="subcellular location">
    <subcellularLocation>
        <location evidence="1">Cell membrane</location>
        <topology evidence="1">Multi-pass membrane protein</topology>
    </subcellularLocation>
</comment>
<accession>A0A926IIE2</accession>
<feature type="transmembrane region" description="Helical" evidence="8">
    <location>
        <begin position="308"/>
        <end position="327"/>
    </location>
</feature>
<dbReference type="SUPFAM" id="SSF81345">
    <property type="entry name" value="ABC transporter involved in vitamin B12 uptake, BtuC"/>
    <property type="match status" value="1"/>
</dbReference>
<evidence type="ECO:0000313" key="9">
    <source>
        <dbReference type="EMBL" id="MBC8591657.1"/>
    </source>
</evidence>
<reference evidence="9" key="1">
    <citation type="submission" date="2020-08" db="EMBL/GenBank/DDBJ databases">
        <title>Genome public.</title>
        <authorList>
            <person name="Liu C."/>
            <person name="Sun Q."/>
        </authorList>
    </citation>
    <scope>NUCLEOTIDE SEQUENCE</scope>
    <source>
        <strain evidence="9">N12</strain>
    </source>
</reference>
<dbReference type="CDD" id="cd06550">
    <property type="entry name" value="TM_ABC_iron-siderophores_like"/>
    <property type="match status" value="1"/>
</dbReference>
<dbReference type="EMBL" id="JACRTF010000001">
    <property type="protein sequence ID" value="MBC8591657.1"/>
    <property type="molecule type" value="Genomic_DNA"/>
</dbReference>
<evidence type="ECO:0000256" key="4">
    <source>
        <dbReference type="ARBA" id="ARBA00022475"/>
    </source>
</evidence>
<dbReference type="Proteomes" id="UP000651085">
    <property type="component" value="Unassembled WGS sequence"/>
</dbReference>
<dbReference type="InterPro" id="IPR037294">
    <property type="entry name" value="ABC_BtuC-like"/>
</dbReference>
<keyword evidence="7 8" id="KW-0472">Membrane</keyword>
<dbReference type="PANTHER" id="PTHR30472:SF41">
    <property type="entry name" value="TRANSPORT SYSTEM PERMEASE PROTEIN"/>
    <property type="match status" value="1"/>
</dbReference>
<proteinExistence type="inferred from homology"/>
<evidence type="ECO:0000256" key="7">
    <source>
        <dbReference type="ARBA" id="ARBA00023136"/>
    </source>
</evidence>
<feature type="transmembrane region" description="Helical" evidence="8">
    <location>
        <begin position="253"/>
        <end position="272"/>
    </location>
</feature>
<comment type="caution">
    <text evidence="9">The sequence shown here is derived from an EMBL/GenBank/DDBJ whole genome shotgun (WGS) entry which is preliminary data.</text>
</comment>
<feature type="transmembrane region" description="Helical" evidence="8">
    <location>
        <begin position="92"/>
        <end position="115"/>
    </location>
</feature>
<keyword evidence="6 8" id="KW-1133">Transmembrane helix</keyword>
<dbReference type="InterPro" id="IPR000522">
    <property type="entry name" value="ABC_transptr_permease_BtuC"/>
</dbReference>
<comment type="similarity">
    <text evidence="2">Belongs to the binding-protein-dependent transport system permease family. FecCD subfamily.</text>
</comment>
<feature type="transmembrane region" description="Helical" evidence="8">
    <location>
        <begin position="121"/>
        <end position="140"/>
    </location>
</feature>
<feature type="transmembrane region" description="Helical" evidence="8">
    <location>
        <begin position="223"/>
        <end position="247"/>
    </location>
</feature>
<keyword evidence="10" id="KW-1185">Reference proteome</keyword>
<feature type="transmembrane region" description="Helical" evidence="8">
    <location>
        <begin position="279"/>
        <end position="302"/>
    </location>
</feature>
<sequence length="331" mass="35099">MKQTPLFLFLTGLLFFAFLADIAIGSVNLSFIDVWNTLTGGNDNLIYQEIILNHRLPKALTAILAGAALSVAGVLMQTLFHNPLAGPDVLGVTSGASLGVALLTLGTSVLPFWIVAGWGQVIAAIVGAVCVLLLVIIVSIRVPQMVSLLIIGMMFGYFAGAIVSILQSMSNPDTLKLFITWTFGSLSSVGWEHMGVMAPIIAGGIILSLILQKQLNVLLLGKNYANGLGISVTRLRLWIILATALLAGTSTAFTGPIGFIGITMPHVARGLFRTPNHRIILPASMLCGAIILLTCDLISQMPGFQGTLPINAVTAFFGAPIIIWIILKNRS</sequence>
<organism evidence="9 10">
    <name type="scientific">Jilunia laotingensis</name>
    <dbReference type="NCBI Taxonomy" id="2763675"/>
    <lineage>
        <taxon>Bacteria</taxon>
        <taxon>Pseudomonadati</taxon>
        <taxon>Bacteroidota</taxon>
        <taxon>Bacteroidia</taxon>
        <taxon>Bacteroidales</taxon>
        <taxon>Bacteroidaceae</taxon>
        <taxon>Jilunia</taxon>
    </lineage>
</organism>
<evidence type="ECO:0000256" key="1">
    <source>
        <dbReference type="ARBA" id="ARBA00004651"/>
    </source>
</evidence>
<protein>
    <submittedName>
        <fullName evidence="9">Iron ABC transporter permease</fullName>
    </submittedName>
</protein>
<evidence type="ECO:0000256" key="3">
    <source>
        <dbReference type="ARBA" id="ARBA00022448"/>
    </source>
</evidence>
<dbReference type="GO" id="GO:0022857">
    <property type="term" value="F:transmembrane transporter activity"/>
    <property type="evidence" value="ECO:0007669"/>
    <property type="project" value="InterPro"/>
</dbReference>
<dbReference type="RefSeq" id="WP_262432876.1">
    <property type="nucleotide sequence ID" value="NZ_JACRTF010000001.1"/>
</dbReference>
<keyword evidence="3" id="KW-0813">Transport</keyword>
<feature type="transmembrane region" description="Helical" evidence="8">
    <location>
        <begin position="189"/>
        <end position="211"/>
    </location>
</feature>
<evidence type="ECO:0000313" key="10">
    <source>
        <dbReference type="Proteomes" id="UP000651085"/>
    </source>
</evidence>
<dbReference type="AlphaFoldDB" id="A0A926IIE2"/>
<gene>
    <name evidence="9" type="ORF">H8744_00070</name>
</gene>
<dbReference type="GO" id="GO:0005886">
    <property type="term" value="C:plasma membrane"/>
    <property type="evidence" value="ECO:0007669"/>
    <property type="project" value="UniProtKB-SubCell"/>
</dbReference>
<dbReference type="Gene3D" id="1.10.3470.10">
    <property type="entry name" value="ABC transporter involved in vitamin B12 uptake, BtuC"/>
    <property type="match status" value="1"/>
</dbReference>
<evidence type="ECO:0000256" key="8">
    <source>
        <dbReference type="SAM" id="Phobius"/>
    </source>
</evidence>